<dbReference type="InterPro" id="IPR009057">
    <property type="entry name" value="Homeodomain-like_sf"/>
</dbReference>
<dbReference type="InterPro" id="IPR050109">
    <property type="entry name" value="HTH-type_TetR-like_transc_reg"/>
</dbReference>
<dbReference type="SUPFAM" id="SSF48498">
    <property type="entry name" value="Tetracyclin repressor-like, C-terminal domain"/>
    <property type="match status" value="1"/>
</dbReference>
<organism evidence="6 7">
    <name type="scientific">Nocardia beijingensis</name>
    <dbReference type="NCBI Taxonomy" id="95162"/>
    <lineage>
        <taxon>Bacteria</taxon>
        <taxon>Bacillati</taxon>
        <taxon>Actinomycetota</taxon>
        <taxon>Actinomycetes</taxon>
        <taxon>Mycobacteriales</taxon>
        <taxon>Nocardiaceae</taxon>
        <taxon>Nocardia</taxon>
    </lineage>
</organism>
<evidence type="ECO:0000259" key="5">
    <source>
        <dbReference type="PROSITE" id="PS50977"/>
    </source>
</evidence>
<dbReference type="PANTHER" id="PTHR30055">
    <property type="entry name" value="HTH-TYPE TRANSCRIPTIONAL REGULATOR RUTR"/>
    <property type="match status" value="1"/>
</dbReference>
<dbReference type="InterPro" id="IPR036271">
    <property type="entry name" value="Tet_transcr_reg_TetR-rel_C_sf"/>
</dbReference>
<dbReference type="Proteomes" id="UP001611450">
    <property type="component" value="Unassembled WGS sequence"/>
</dbReference>
<dbReference type="PROSITE" id="PS50977">
    <property type="entry name" value="HTH_TETR_2"/>
    <property type="match status" value="1"/>
</dbReference>
<protein>
    <submittedName>
        <fullName evidence="6">TetR/AcrR family transcriptional regulator</fullName>
    </submittedName>
</protein>
<evidence type="ECO:0000256" key="3">
    <source>
        <dbReference type="ARBA" id="ARBA00023163"/>
    </source>
</evidence>
<accession>A0ABW7WHW0</accession>
<evidence type="ECO:0000313" key="7">
    <source>
        <dbReference type="Proteomes" id="UP001611450"/>
    </source>
</evidence>
<keyword evidence="1" id="KW-0805">Transcription regulation</keyword>
<dbReference type="Gene3D" id="1.10.357.10">
    <property type="entry name" value="Tetracycline Repressor, domain 2"/>
    <property type="match status" value="1"/>
</dbReference>
<keyword evidence="7" id="KW-1185">Reference proteome</keyword>
<keyword evidence="2 4" id="KW-0238">DNA-binding</keyword>
<evidence type="ECO:0000256" key="2">
    <source>
        <dbReference type="ARBA" id="ARBA00023125"/>
    </source>
</evidence>
<dbReference type="Pfam" id="PF00440">
    <property type="entry name" value="TetR_N"/>
    <property type="match status" value="1"/>
</dbReference>
<dbReference type="SUPFAM" id="SSF46689">
    <property type="entry name" value="Homeodomain-like"/>
    <property type="match status" value="1"/>
</dbReference>
<comment type="caution">
    <text evidence="6">The sequence shown here is derived from an EMBL/GenBank/DDBJ whole genome shotgun (WGS) entry which is preliminary data.</text>
</comment>
<keyword evidence="3" id="KW-0804">Transcription</keyword>
<dbReference type="PANTHER" id="PTHR30055:SF234">
    <property type="entry name" value="HTH-TYPE TRANSCRIPTIONAL REGULATOR BETI"/>
    <property type="match status" value="1"/>
</dbReference>
<dbReference type="InterPro" id="IPR001647">
    <property type="entry name" value="HTH_TetR"/>
</dbReference>
<proteinExistence type="predicted"/>
<dbReference type="PROSITE" id="PS01081">
    <property type="entry name" value="HTH_TETR_1"/>
    <property type="match status" value="1"/>
</dbReference>
<sequence>MTSSAGSPAVRTRERILAEATRQLLAKGYSSFTMAGVRDRLGLSSGSMFHAFGSKAELAAAVYVSGMLDYQRTVLERIDAPDVGAEQAIRALLAAHLGWVEDHRELARFLFATLPDEVAGYAEPALAQHNRVFFGALERMYGELLGTAEEGGGGYPVAHAICVGPAQEYCRQWVRGRVTAPPRTLTATMQEAAVAALATLTR</sequence>
<dbReference type="RefSeq" id="WP_396947057.1">
    <property type="nucleotide sequence ID" value="NZ_JBIRXV010000003.1"/>
</dbReference>
<name>A0ABW7WHW0_9NOCA</name>
<evidence type="ECO:0000256" key="1">
    <source>
        <dbReference type="ARBA" id="ARBA00023015"/>
    </source>
</evidence>
<gene>
    <name evidence="6" type="ORF">ACH47G_18910</name>
</gene>
<feature type="domain" description="HTH tetR-type" evidence="5">
    <location>
        <begin position="10"/>
        <end position="70"/>
    </location>
</feature>
<dbReference type="InterPro" id="IPR023772">
    <property type="entry name" value="DNA-bd_HTH_TetR-type_CS"/>
</dbReference>
<reference evidence="6 7" key="1">
    <citation type="submission" date="2024-10" db="EMBL/GenBank/DDBJ databases">
        <title>The Natural Products Discovery Center: Release of the First 8490 Sequenced Strains for Exploring Actinobacteria Biosynthetic Diversity.</title>
        <authorList>
            <person name="Kalkreuter E."/>
            <person name="Kautsar S.A."/>
            <person name="Yang D."/>
            <person name="Bader C.D."/>
            <person name="Teijaro C.N."/>
            <person name="Fluegel L."/>
            <person name="Davis C.M."/>
            <person name="Simpson J.R."/>
            <person name="Lauterbach L."/>
            <person name="Steele A.D."/>
            <person name="Gui C."/>
            <person name="Meng S."/>
            <person name="Li G."/>
            <person name="Viehrig K."/>
            <person name="Ye F."/>
            <person name="Su P."/>
            <person name="Kiefer A.F."/>
            <person name="Nichols A."/>
            <person name="Cepeda A.J."/>
            <person name="Yan W."/>
            <person name="Fan B."/>
            <person name="Jiang Y."/>
            <person name="Adhikari A."/>
            <person name="Zheng C.-J."/>
            <person name="Schuster L."/>
            <person name="Cowan T.M."/>
            <person name="Smanski M.J."/>
            <person name="Chevrette M.G."/>
            <person name="De Carvalho L.P.S."/>
            <person name="Shen B."/>
        </authorList>
    </citation>
    <scope>NUCLEOTIDE SEQUENCE [LARGE SCALE GENOMIC DNA]</scope>
    <source>
        <strain evidence="6 7">NPDC019626</strain>
    </source>
</reference>
<dbReference type="EMBL" id="JBIRXV010000003">
    <property type="protein sequence ID" value="MFI2322558.1"/>
    <property type="molecule type" value="Genomic_DNA"/>
</dbReference>
<feature type="DNA-binding region" description="H-T-H motif" evidence="4">
    <location>
        <begin position="33"/>
        <end position="52"/>
    </location>
</feature>
<evidence type="ECO:0000313" key="6">
    <source>
        <dbReference type="EMBL" id="MFI2322558.1"/>
    </source>
</evidence>
<evidence type="ECO:0000256" key="4">
    <source>
        <dbReference type="PROSITE-ProRule" id="PRU00335"/>
    </source>
</evidence>